<dbReference type="Pfam" id="PF11298">
    <property type="entry name" value="DUF3099"/>
    <property type="match status" value="1"/>
</dbReference>
<protein>
    <submittedName>
        <fullName evidence="2">Membrane protein YdbS with pleckstrin-like domain</fullName>
    </submittedName>
</protein>
<reference evidence="2 3" key="1">
    <citation type="submission" date="2020-07" db="EMBL/GenBank/DDBJ databases">
        <title>Sequencing the genomes of 1000 actinobacteria strains.</title>
        <authorList>
            <person name="Klenk H.-P."/>
        </authorList>
    </citation>
    <scope>NUCLEOTIDE SEQUENCE [LARGE SCALE GENOMIC DNA]</scope>
    <source>
        <strain evidence="2 3">DSM 26154</strain>
    </source>
</reference>
<keyword evidence="1" id="KW-0812">Transmembrane</keyword>
<evidence type="ECO:0000313" key="2">
    <source>
        <dbReference type="EMBL" id="NYF99661.1"/>
    </source>
</evidence>
<sequence length="93" mass="10398">MQHSIVPSVTTAPVTLQEEQSGRMRQYLWTMALRTACFIGAYFFEGWLRWTCVALAVVLPYVAVVLVNAVRPRGVNAIDTPAGQHEHKQLGSR</sequence>
<dbReference type="InterPro" id="IPR021449">
    <property type="entry name" value="DUF3099"/>
</dbReference>
<keyword evidence="1" id="KW-0472">Membrane</keyword>
<dbReference type="RefSeq" id="WP_343062942.1">
    <property type="nucleotide sequence ID" value="NZ_JACCAE010000001.1"/>
</dbReference>
<dbReference type="AlphaFoldDB" id="A0A852W219"/>
<name>A0A852W219_9MICO</name>
<comment type="caution">
    <text evidence="2">The sequence shown here is derived from an EMBL/GenBank/DDBJ whole genome shotgun (WGS) entry which is preliminary data.</text>
</comment>
<keyword evidence="3" id="KW-1185">Reference proteome</keyword>
<evidence type="ECO:0000256" key="1">
    <source>
        <dbReference type="SAM" id="Phobius"/>
    </source>
</evidence>
<keyword evidence="1" id="KW-1133">Transmembrane helix</keyword>
<proteinExistence type="predicted"/>
<dbReference type="Proteomes" id="UP000554054">
    <property type="component" value="Unassembled WGS sequence"/>
</dbReference>
<gene>
    <name evidence="2" type="ORF">BJY20_003053</name>
</gene>
<accession>A0A852W219</accession>
<dbReference type="EMBL" id="JACCAE010000001">
    <property type="protein sequence ID" value="NYF99661.1"/>
    <property type="molecule type" value="Genomic_DNA"/>
</dbReference>
<feature type="transmembrane region" description="Helical" evidence="1">
    <location>
        <begin position="50"/>
        <end position="70"/>
    </location>
</feature>
<organism evidence="2 3">
    <name type="scientific">Janibacter cremeus</name>
    <dbReference type="NCBI Taxonomy" id="1285192"/>
    <lineage>
        <taxon>Bacteria</taxon>
        <taxon>Bacillati</taxon>
        <taxon>Actinomycetota</taxon>
        <taxon>Actinomycetes</taxon>
        <taxon>Micrococcales</taxon>
        <taxon>Intrasporangiaceae</taxon>
        <taxon>Janibacter</taxon>
    </lineage>
</organism>
<evidence type="ECO:0000313" key="3">
    <source>
        <dbReference type="Proteomes" id="UP000554054"/>
    </source>
</evidence>